<dbReference type="PANTHER" id="PTHR34580:SF3">
    <property type="entry name" value="PROTEIN PAFB"/>
    <property type="match status" value="1"/>
</dbReference>
<evidence type="ECO:0000259" key="1">
    <source>
        <dbReference type="Pfam" id="PF13280"/>
    </source>
</evidence>
<organism evidence="3 4">
    <name type="scientific">Leucobacter triazinivorans</name>
    <dbReference type="NCBI Taxonomy" id="1784719"/>
    <lineage>
        <taxon>Bacteria</taxon>
        <taxon>Bacillati</taxon>
        <taxon>Actinomycetota</taxon>
        <taxon>Actinomycetes</taxon>
        <taxon>Micrococcales</taxon>
        <taxon>Microbacteriaceae</taxon>
        <taxon>Leucobacter</taxon>
    </lineage>
</organism>
<dbReference type="Proteomes" id="UP000289260">
    <property type="component" value="Chromosome"/>
</dbReference>
<dbReference type="Pfam" id="PF13280">
    <property type="entry name" value="WYL"/>
    <property type="match status" value="1"/>
</dbReference>
<reference evidence="3 4" key="1">
    <citation type="submission" date="2019-02" db="EMBL/GenBank/DDBJ databases">
        <authorList>
            <person name="Sun L."/>
            <person name="Pan D."/>
            <person name="Wu X."/>
        </authorList>
    </citation>
    <scope>NUCLEOTIDE SEQUENCE [LARGE SCALE GENOMIC DNA]</scope>
    <source>
        <strain evidence="3 4">JW-1</strain>
    </source>
</reference>
<dbReference type="KEGG" id="ltr:EVS81_01200"/>
<accession>A0A4V0Z194</accession>
<dbReference type="InterPro" id="IPR026881">
    <property type="entry name" value="WYL_dom"/>
</dbReference>
<dbReference type="RefSeq" id="WP_130108775.1">
    <property type="nucleotide sequence ID" value="NZ_CP035806.1"/>
</dbReference>
<proteinExistence type="predicted"/>
<dbReference type="PANTHER" id="PTHR34580">
    <property type="match status" value="1"/>
</dbReference>
<dbReference type="AlphaFoldDB" id="A0A4V0Z194"/>
<dbReference type="InterPro" id="IPR051534">
    <property type="entry name" value="CBASS_pafABC_assoc_protein"/>
</dbReference>
<dbReference type="OrthoDB" id="3268930at2"/>
<sequence>MAGRVPGEQRIFSLVLALVVSPEGLTKRELLSSVYGYAERYRAEGPGAALDRQFERDKEQLRDLGIQIETRDSPLEPGNNQLTRYRIAKELFAFPADLRFDERELMLLRLAALAWREGSLSAESRRAAMRLEALGAGLDVRQLGVAPSLGSAEPAAAPLQRAIDEDRVVSFGYTLPGRDAPLARRVAPLRLHRVEGRWHLIAHDLDRNADRVFLLARISTPVQVSTARFDAALHGRADGIVEDLLRLPERHQAVLRVRRASVAEARLAPRSAPLGAGADGAAGRRDGEEQVELRVGVLDRHMLAAELIGYGADVAVLAPEDLRELVVFGLRRIAAQHAEGAVSDA</sequence>
<dbReference type="PROSITE" id="PS52050">
    <property type="entry name" value="WYL"/>
    <property type="match status" value="1"/>
</dbReference>
<evidence type="ECO:0000259" key="2">
    <source>
        <dbReference type="Pfam" id="PF25583"/>
    </source>
</evidence>
<gene>
    <name evidence="3" type="ORF">EVS81_01200</name>
</gene>
<keyword evidence="4" id="KW-1185">Reference proteome</keyword>
<feature type="domain" description="WYL" evidence="1">
    <location>
        <begin position="157"/>
        <end position="220"/>
    </location>
</feature>
<evidence type="ECO:0000313" key="3">
    <source>
        <dbReference type="EMBL" id="QBE47619.1"/>
    </source>
</evidence>
<name>A0A4V0Z194_9MICO</name>
<dbReference type="EMBL" id="CP035806">
    <property type="protein sequence ID" value="QBE47619.1"/>
    <property type="molecule type" value="Genomic_DNA"/>
</dbReference>
<dbReference type="InterPro" id="IPR057727">
    <property type="entry name" value="WCX_dom"/>
</dbReference>
<evidence type="ECO:0000313" key="4">
    <source>
        <dbReference type="Proteomes" id="UP000289260"/>
    </source>
</evidence>
<feature type="domain" description="WCX" evidence="2">
    <location>
        <begin position="250"/>
        <end position="333"/>
    </location>
</feature>
<dbReference type="Pfam" id="PF25583">
    <property type="entry name" value="WCX"/>
    <property type="match status" value="1"/>
</dbReference>
<protein>
    <submittedName>
        <fullName evidence="3">WYL domain-containing protein</fullName>
    </submittedName>
</protein>